<dbReference type="InterPro" id="IPR000335">
    <property type="entry name" value="Bleomycin-R"/>
</dbReference>
<dbReference type="Pfam" id="PF00903">
    <property type="entry name" value="Glyoxalase"/>
    <property type="match status" value="1"/>
</dbReference>
<evidence type="ECO:0000256" key="2">
    <source>
        <dbReference type="ARBA" id="ARBA00021572"/>
    </source>
</evidence>
<dbReference type="PROSITE" id="PS51819">
    <property type="entry name" value="VOC"/>
    <property type="match status" value="1"/>
</dbReference>
<dbReference type="GO" id="GO:0046677">
    <property type="term" value="P:response to antibiotic"/>
    <property type="evidence" value="ECO:0007669"/>
    <property type="project" value="UniProtKB-KW"/>
</dbReference>
<dbReference type="CDD" id="cd08349">
    <property type="entry name" value="BLMA_like"/>
    <property type="match status" value="1"/>
</dbReference>
<protein>
    <recommendedName>
        <fullName evidence="2">Bleomycin resistance protein</fullName>
    </recommendedName>
</protein>
<proteinExistence type="inferred from homology"/>
<dbReference type="InterPro" id="IPR037523">
    <property type="entry name" value="VOC_core"/>
</dbReference>
<reference evidence="5 6" key="1">
    <citation type="submission" date="2018-08" db="EMBL/GenBank/DDBJ databases">
        <title>Lysobacter sp. zong2l5, whole genome shotgun sequence.</title>
        <authorList>
            <person name="Zhang X."/>
            <person name="Feng G."/>
            <person name="Zhu H."/>
        </authorList>
    </citation>
    <scope>NUCLEOTIDE SEQUENCE [LARGE SCALE GENOMIC DNA]</scope>
    <source>
        <strain evidence="6">zong2l5</strain>
    </source>
</reference>
<organism evidence="5 6">
    <name type="scientific">Lysobacter silvisoli</name>
    <dbReference type="NCBI Taxonomy" id="2293254"/>
    <lineage>
        <taxon>Bacteria</taxon>
        <taxon>Pseudomonadati</taxon>
        <taxon>Pseudomonadota</taxon>
        <taxon>Gammaproteobacteria</taxon>
        <taxon>Lysobacterales</taxon>
        <taxon>Lysobacteraceae</taxon>
        <taxon>Lysobacter</taxon>
    </lineage>
</organism>
<dbReference type="AlphaFoldDB" id="A0A371JZU2"/>
<dbReference type="RefSeq" id="WP_115859568.1">
    <property type="nucleotide sequence ID" value="NZ_QTSU01000002.1"/>
</dbReference>
<dbReference type="EMBL" id="QTSU01000002">
    <property type="protein sequence ID" value="RDZ27191.1"/>
    <property type="molecule type" value="Genomic_DNA"/>
</dbReference>
<dbReference type="InterPro" id="IPR004360">
    <property type="entry name" value="Glyas_Fos-R_dOase_dom"/>
</dbReference>
<keyword evidence="6" id="KW-1185">Reference proteome</keyword>
<accession>A0A371JZU2</accession>
<dbReference type="Gene3D" id="3.10.180.10">
    <property type="entry name" value="2,3-Dihydroxybiphenyl 1,2-Dioxygenase, domain 1"/>
    <property type="match status" value="1"/>
</dbReference>
<evidence type="ECO:0000256" key="1">
    <source>
        <dbReference type="ARBA" id="ARBA00011051"/>
    </source>
</evidence>
<comment type="similarity">
    <text evidence="1">Belongs to the bleomycin resistance protein family.</text>
</comment>
<dbReference type="OrthoDB" id="9803104at2"/>
<evidence type="ECO:0000313" key="5">
    <source>
        <dbReference type="EMBL" id="RDZ27191.1"/>
    </source>
</evidence>
<dbReference type="SUPFAM" id="SSF54593">
    <property type="entry name" value="Glyoxalase/Bleomycin resistance protein/Dihydroxybiphenyl dioxygenase"/>
    <property type="match status" value="1"/>
</dbReference>
<dbReference type="InterPro" id="IPR029068">
    <property type="entry name" value="Glyas_Bleomycin-R_OHBP_Dase"/>
</dbReference>
<sequence length="125" mass="13837">MSLHALTPMLRTPDLDGTAAFYTGTLGFAQRAGSVDEGWIALQRDGVELMLSGFNAHENDTAPAFTGSLYLRTDDVDGWWRTLKDAARVCYPIEDFAYGMREFAVYDNNGYLLQFGQPIASFDAP</sequence>
<name>A0A371JZU2_9GAMM</name>
<comment type="caution">
    <text evidence="5">The sequence shown here is derived from an EMBL/GenBank/DDBJ whole genome shotgun (WGS) entry which is preliminary data.</text>
</comment>
<evidence type="ECO:0000259" key="4">
    <source>
        <dbReference type="PROSITE" id="PS51819"/>
    </source>
</evidence>
<gene>
    <name evidence="5" type="ORF">DX914_13130</name>
</gene>
<dbReference type="Proteomes" id="UP000264492">
    <property type="component" value="Unassembled WGS sequence"/>
</dbReference>
<feature type="domain" description="VOC" evidence="4">
    <location>
        <begin position="2"/>
        <end position="118"/>
    </location>
</feature>
<evidence type="ECO:0000256" key="3">
    <source>
        <dbReference type="ARBA" id="ARBA00023251"/>
    </source>
</evidence>
<evidence type="ECO:0000313" key="6">
    <source>
        <dbReference type="Proteomes" id="UP000264492"/>
    </source>
</evidence>
<keyword evidence="3" id="KW-0046">Antibiotic resistance</keyword>